<name>A0A366XWT4_9BACI</name>
<dbReference type="GO" id="GO:0008652">
    <property type="term" value="P:amino acid biosynthetic process"/>
    <property type="evidence" value="ECO:0007669"/>
    <property type="project" value="UniProtKB-ARBA"/>
</dbReference>
<comment type="cofactor">
    <cofactor evidence="1 11">
        <name>pyridoxal 5'-phosphate</name>
        <dbReference type="ChEBI" id="CHEBI:597326"/>
    </cofactor>
</comment>
<dbReference type="InterPro" id="IPR043132">
    <property type="entry name" value="BCAT-like_C"/>
</dbReference>
<dbReference type="PROSITE" id="PS00770">
    <property type="entry name" value="AA_TRANSFER_CLASS_4"/>
    <property type="match status" value="1"/>
</dbReference>
<dbReference type="GO" id="GO:0047810">
    <property type="term" value="F:D-alanine-2-oxoglutarate aminotransferase activity"/>
    <property type="evidence" value="ECO:0007669"/>
    <property type="project" value="UniProtKB-EC"/>
</dbReference>
<comment type="subunit">
    <text evidence="3">Homodimer.</text>
</comment>
<comment type="catalytic activity">
    <reaction evidence="9 12">
        <text>D-alanine + 2-oxoglutarate = D-glutamate + pyruvate</text>
        <dbReference type="Rhea" id="RHEA:15869"/>
        <dbReference type="ChEBI" id="CHEBI:15361"/>
        <dbReference type="ChEBI" id="CHEBI:16810"/>
        <dbReference type="ChEBI" id="CHEBI:29986"/>
        <dbReference type="ChEBI" id="CHEBI:57416"/>
        <dbReference type="EC" id="2.6.1.21"/>
    </reaction>
</comment>
<protein>
    <recommendedName>
        <fullName evidence="5 12">D-alanine aminotransferase</fullName>
        <ecNumber evidence="4 12">2.6.1.21</ecNumber>
    </recommendedName>
</protein>
<evidence type="ECO:0000256" key="7">
    <source>
        <dbReference type="ARBA" id="ARBA00022679"/>
    </source>
</evidence>
<dbReference type="EMBL" id="QOCW01000012">
    <property type="protein sequence ID" value="RBW69229.1"/>
    <property type="molecule type" value="Genomic_DNA"/>
</dbReference>
<evidence type="ECO:0000256" key="2">
    <source>
        <dbReference type="ARBA" id="ARBA00009320"/>
    </source>
</evidence>
<dbReference type="SUPFAM" id="SSF56752">
    <property type="entry name" value="D-aminoacid aminotransferase-like PLP-dependent enzymes"/>
    <property type="match status" value="1"/>
</dbReference>
<evidence type="ECO:0000256" key="3">
    <source>
        <dbReference type="ARBA" id="ARBA00011738"/>
    </source>
</evidence>
<dbReference type="EC" id="2.6.1.21" evidence="4 12"/>
<evidence type="ECO:0000256" key="5">
    <source>
        <dbReference type="ARBA" id="ARBA00021779"/>
    </source>
</evidence>
<keyword evidence="7 13" id="KW-0808">Transferase</keyword>
<evidence type="ECO:0000256" key="10">
    <source>
        <dbReference type="RuleBase" id="RU004106"/>
    </source>
</evidence>
<dbReference type="GO" id="GO:0030170">
    <property type="term" value="F:pyridoxal phosphate binding"/>
    <property type="evidence" value="ECO:0007669"/>
    <property type="project" value="InterPro"/>
</dbReference>
<sequence>MILFQDQIIEREEVLIDLEDRGYQFGDGIYEVIRIYDGKPFTLREHLNRLERSADEIQLPLPFTLDEIAQHIITLIQRNSLHNGQVYLQITRGAALRNHSFPNEVNPVLTAYTKEIDRPFEKQLTGIKAILTEDIRWLRCDIKSLNLLGNVLGKQKAVDSGVDEAIFHRGELVTEGSSTNVFIIKNGVLQTHPPTNLILSGITRNVVLKLASELGIEVKEEAFTIHDLKEAEEVFVTSTTQEVMPIIEVNSTAIQKGTPGEITKKIQAAFSAEITLSK</sequence>
<dbReference type="AlphaFoldDB" id="A0A366XWT4"/>
<dbReference type="FunFam" id="3.20.10.10:FF:000002">
    <property type="entry name" value="D-alanine aminotransferase"/>
    <property type="match status" value="1"/>
</dbReference>
<evidence type="ECO:0000256" key="4">
    <source>
        <dbReference type="ARBA" id="ARBA00012874"/>
    </source>
</evidence>
<gene>
    <name evidence="13" type="primary">dat</name>
    <name evidence="13" type="ORF">DS031_12685</name>
</gene>
<dbReference type="Pfam" id="PF01063">
    <property type="entry name" value="Aminotran_4"/>
    <property type="match status" value="1"/>
</dbReference>
<dbReference type="InterPro" id="IPR001544">
    <property type="entry name" value="Aminotrans_IV"/>
</dbReference>
<keyword evidence="6 13" id="KW-0032">Aminotransferase</keyword>
<dbReference type="GO" id="GO:0046394">
    <property type="term" value="P:carboxylic acid biosynthetic process"/>
    <property type="evidence" value="ECO:0007669"/>
    <property type="project" value="UniProtKB-ARBA"/>
</dbReference>
<dbReference type="GO" id="GO:0005829">
    <property type="term" value="C:cytosol"/>
    <property type="evidence" value="ECO:0007669"/>
    <property type="project" value="TreeGrafter"/>
</dbReference>
<dbReference type="Gene3D" id="3.30.470.10">
    <property type="match status" value="1"/>
</dbReference>
<evidence type="ECO:0000256" key="12">
    <source>
        <dbReference type="RuleBase" id="RU004520"/>
    </source>
</evidence>
<reference evidence="13 14" key="1">
    <citation type="submission" date="2018-07" db="EMBL/GenBank/DDBJ databases">
        <title>Lottiidibacillus patelloidae gen. nov., sp. nov., isolated from the intestinal tract of a marine limpet and the reclassification of B. taeanensis BH030017T, B. algicola KMM 3737T and B. hwajinpoensis SW-72T as genus Lottiidibacillus.</title>
        <authorList>
            <person name="Liu R."/>
            <person name="Huang Z."/>
        </authorList>
    </citation>
    <scope>NUCLEOTIDE SEQUENCE [LARGE SCALE GENOMIC DNA]</scope>
    <source>
        <strain evidence="13 14">BH030017</strain>
    </source>
</reference>
<dbReference type="InterPro" id="IPR050571">
    <property type="entry name" value="Class-IV_PLP-Dep_Aminotrnsfr"/>
</dbReference>
<dbReference type="OrthoDB" id="9805628at2"/>
<accession>A0A366XWT4</accession>
<dbReference type="Proteomes" id="UP000253314">
    <property type="component" value="Unassembled WGS sequence"/>
</dbReference>
<evidence type="ECO:0000256" key="1">
    <source>
        <dbReference type="ARBA" id="ARBA00001933"/>
    </source>
</evidence>
<dbReference type="CDD" id="cd01558">
    <property type="entry name" value="D-AAT_like"/>
    <property type="match status" value="1"/>
</dbReference>
<comment type="function">
    <text evidence="12">Acts on the D-isomers of alanine, leucine, aspartate, glutamate, aminobutyrate, norvaline and asparagine. The enzyme transfers an amino group from a substrate D-amino acid to the pyridoxal phosphate cofactor to form pyridoxamine and an alpha-keto acid in the first half-reaction.</text>
</comment>
<evidence type="ECO:0000313" key="14">
    <source>
        <dbReference type="Proteomes" id="UP000253314"/>
    </source>
</evidence>
<dbReference type="PANTHER" id="PTHR42743:SF10">
    <property type="entry name" value="D-ALANINE AMINOTRANSFERASE"/>
    <property type="match status" value="1"/>
</dbReference>
<dbReference type="InterPro" id="IPR018300">
    <property type="entry name" value="Aminotrans_IV_CS"/>
</dbReference>
<evidence type="ECO:0000313" key="13">
    <source>
        <dbReference type="EMBL" id="RBW69229.1"/>
    </source>
</evidence>
<dbReference type="FunFam" id="3.30.470.10:FF:000009">
    <property type="entry name" value="D-alanine aminotransferase"/>
    <property type="match status" value="1"/>
</dbReference>
<dbReference type="InterPro" id="IPR005784">
    <property type="entry name" value="D_amino_transT"/>
</dbReference>
<keyword evidence="14" id="KW-1185">Reference proteome</keyword>
<comment type="caution">
    <text evidence="13">The sequence shown here is derived from an EMBL/GenBank/DDBJ whole genome shotgun (WGS) entry which is preliminary data.</text>
</comment>
<organism evidence="13 14">
    <name type="scientific">Bacillus taeanensis</name>
    <dbReference type="NCBI Taxonomy" id="273032"/>
    <lineage>
        <taxon>Bacteria</taxon>
        <taxon>Bacillati</taxon>
        <taxon>Bacillota</taxon>
        <taxon>Bacilli</taxon>
        <taxon>Bacillales</taxon>
        <taxon>Bacillaceae</taxon>
        <taxon>Bacillus</taxon>
    </lineage>
</organism>
<dbReference type="Gene3D" id="3.20.10.10">
    <property type="entry name" value="D-amino Acid Aminotransferase, subunit A, domain 2"/>
    <property type="match status" value="1"/>
</dbReference>
<evidence type="ECO:0000256" key="9">
    <source>
        <dbReference type="ARBA" id="ARBA00047911"/>
    </source>
</evidence>
<dbReference type="NCBIfam" id="TIGR01121">
    <property type="entry name" value="D_amino_aminoT"/>
    <property type="match status" value="1"/>
</dbReference>
<evidence type="ECO:0000256" key="6">
    <source>
        <dbReference type="ARBA" id="ARBA00022576"/>
    </source>
</evidence>
<dbReference type="PANTHER" id="PTHR42743">
    <property type="entry name" value="AMINO-ACID AMINOTRANSFERASE"/>
    <property type="match status" value="1"/>
</dbReference>
<comment type="similarity">
    <text evidence="2 10">Belongs to the class-IV pyridoxal-phosphate-dependent aminotransferase family.</text>
</comment>
<dbReference type="GO" id="GO:0046416">
    <property type="term" value="P:D-amino acid metabolic process"/>
    <property type="evidence" value="ECO:0007669"/>
    <property type="project" value="InterPro"/>
</dbReference>
<evidence type="ECO:0000256" key="8">
    <source>
        <dbReference type="ARBA" id="ARBA00022898"/>
    </source>
</evidence>
<evidence type="ECO:0000256" key="11">
    <source>
        <dbReference type="RuleBase" id="RU004516"/>
    </source>
</evidence>
<proteinExistence type="inferred from homology"/>
<dbReference type="InterPro" id="IPR043131">
    <property type="entry name" value="BCAT-like_N"/>
</dbReference>
<keyword evidence="8 11" id="KW-0663">Pyridoxal phosphate</keyword>
<dbReference type="InterPro" id="IPR036038">
    <property type="entry name" value="Aminotransferase-like"/>
</dbReference>